<gene>
    <name evidence="2" type="ORF">GRAN_2031</name>
</gene>
<keyword evidence="3" id="KW-1185">Reference proteome</keyword>
<organism evidence="2 3">
    <name type="scientific">Granulicella sibirica</name>
    <dbReference type="NCBI Taxonomy" id="2479048"/>
    <lineage>
        <taxon>Bacteria</taxon>
        <taxon>Pseudomonadati</taxon>
        <taxon>Acidobacteriota</taxon>
        <taxon>Terriglobia</taxon>
        <taxon>Terriglobales</taxon>
        <taxon>Acidobacteriaceae</taxon>
        <taxon>Granulicella</taxon>
    </lineage>
</organism>
<comment type="caution">
    <text evidence="2">The sequence shown here is derived from an EMBL/GenBank/DDBJ whole genome shotgun (WGS) entry which is preliminary data.</text>
</comment>
<evidence type="ECO:0000313" key="3">
    <source>
        <dbReference type="Proteomes" id="UP000289437"/>
    </source>
</evidence>
<reference evidence="2 3" key="1">
    <citation type="submission" date="2018-11" db="EMBL/GenBank/DDBJ databases">
        <authorList>
            <person name="Mardanov A.V."/>
            <person name="Ravin N.V."/>
            <person name="Dedysh S.N."/>
        </authorList>
    </citation>
    <scope>NUCLEOTIDE SEQUENCE [LARGE SCALE GENOMIC DNA]</scope>
    <source>
        <strain evidence="2 3">AF10</strain>
    </source>
</reference>
<accession>A0A4Q0TAP5</accession>
<reference evidence="3" key="2">
    <citation type="submission" date="2019-02" db="EMBL/GenBank/DDBJ databases">
        <title>Granulicella sibirica sp. nov., a psychrotolerant acidobacterium isolated from an organic soil layer in forested tundra, West Siberia.</title>
        <authorList>
            <person name="Oshkin I.Y."/>
            <person name="Kulichevskaya I.S."/>
            <person name="Rijpstra W.I.C."/>
            <person name="Sinninghe Damste J.S."/>
            <person name="Rakitin A.L."/>
            <person name="Ravin N.V."/>
            <person name="Dedysh S.N."/>
        </authorList>
    </citation>
    <scope>NUCLEOTIDE SEQUENCE [LARGE SCALE GENOMIC DNA]</scope>
    <source>
        <strain evidence="3">AF10</strain>
    </source>
</reference>
<proteinExistence type="predicted"/>
<dbReference type="Proteomes" id="UP000289437">
    <property type="component" value="Unassembled WGS sequence"/>
</dbReference>
<name>A0A4Q0TAP5_9BACT</name>
<dbReference type="EMBL" id="RDSM01000001">
    <property type="protein sequence ID" value="RXH58721.1"/>
    <property type="molecule type" value="Genomic_DNA"/>
</dbReference>
<evidence type="ECO:0000256" key="1">
    <source>
        <dbReference type="SAM" id="MobiDB-lite"/>
    </source>
</evidence>
<protein>
    <submittedName>
        <fullName evidence="2">Uncharacterized protein</fullName>
    </submittedName>
</protein>
<evidence type="ECO:0000313" key="2">
    <source>
        <dbReference type="EMBL" id="RXH58721.1"/>
    </source>
</evidence>
<sequence>MPYEGFQRWPPPDAALIERTLEDDLSSKRDEIALATEQSSPDRE</sequence>
<feature type="region of interest" description="Disordered" evidence="1">
    <location>
        <begin position="25"/>
        <end position="44"/>
    </location>
</feature>
<dbReference type="AlphaFoldDB" id="A0A4Q0TAP5"/>